<protein>
    <submittedName>
        <fullName evidence="1">Uncharacterized protein</fullName>
    </submittedName>
</protein>
<proteinExistence type="predicted"/>
<reference evidence="1 2" key="1">
    <citation type="submission" date="2016-10" db="EMBL/GenBank/DDBJ databases">
        <authorList>
            <person name="de Groot N.N."/>
        </authorList>
    </citation>
    <scope>NUCLEOTIDE SEQUENCE [LARGE SCALE GENOMIC DNA]</scope>
    <source>
        <strain evidence="1 2">DSM 23142</strain>
    </source>
</reference>
<dbReference type="RefSeq" id="WP_197673023.1">
    <property type="nucleotide sequence ID" value="NZ_LT629692.1"/>
</dbReference>
<evidence type="ECO:0000313" key="2">
    <source>
        <dbReference type="Proteomes" id="UP000199009"/>
    </source>
</evidence>
<dbReference type="STRING" id="370764.SAMN04489810_0946"/>
<name>A0A1G7W4Z7_9MICO</name>
<dbReference type="EMBL" id="LT629692">
    <property type="protein sequence ID" value="SDG66819.1"/>
    <property type="molecule type" value="Genomic_DNA"/>
</dbReference>
<dbReference type="Proteomes" id="UP000199009">
    <property type="component" value="Chromosome I"/>
</dbReference>
<organism evidence="1 2">
    <name type="scientific">Microbacterium pygmaeum</name>
    <dbReference type="NCBI Taxonomy" id="370764"/>
    <lineage>
        <taxon>Bacteria</taxon>
        <taxon>Bacillati</taxon>
        <taxon>Actinomycetota</taxon>
        <taxon>Actinomycetes</taxon>
        <taxon>Micrococcales</taxon>
        <taxon>Microbacteriaceae</taxon>
        <taxon>Microbacterium</taxon>
    </lineage>
</organism>
<sequence length="555" mass="60027">MNTPQDRPALGIQGPVVAMHDPWAGAGSDAIMRTGTGVTIASQDPPMSPGGFVAALRRLGADFYVHHVIPTEPTGDRMLRDLDDAGIDVVLGNEFGNINGPYVEGTNRYDLPTAEIEAAVGCGRLAGVLYDEPEHLQLHASQYRKDAFLPHFGDTAGLSADESIGLIDTTIRGIVGDVAHAVDHGSAGRATAARVPVLAEQVFPVLFHTFARAGMTPTPKVMKESFQPLQLATALGASLQYGRDLWICADLWGPDIGPWITRAPGFPGHSPAEFASALRMAYLFAPSAMFVENLDVLLRHAGDDAIVLTEYGEVWQQFVRDYVPATPLRWSFDEATADVVIIHAEDSDFGRGRHPFGNRSATAPETSRSVFEAWHVISHGTIPAHGSSLHIAGYEFPRALLDDVPRAQFPLPRGAAEQTRVHGLFHASRNVLVFDEHVTDARLGAPELLFVVGSRLPRRTLALVRSRAEAGATVVIAEWLTAEPWSSSQTFGAGRWIVVDRVDSDEVIAAVQPFLGRAGEWTQRFGDTKITITPADGWGETLAFEISSLAKRFSA</sequence>
<dbReference type="AlphaFoldDB" id="A0A1G7W4Z7"/>
<gene>
    <name evidence="1" type="ORF">SAMN04489810_0946</name>
</gene>
<accession>A0A1G7W4Z7</accession>
<evidence type="ECO:0000313" key="1">
    <source>
        <dbReference type="EMBL" id="SDG66819.1"/>
    </source>
</evidence>
<keyword evidence="2" id="KW-1185">Reference proteome</keyword>